<dbReference type="GO" id="GO:0009279">
    <property type="term" value="C:cell outer membrane"/>
    <property type="evidence" value="ECO:0007669"/>
    <property type="project" value="TreeGrafter"/>
</dbReference>
<dbReference type="GO" id="GO:0030599">
    <property type="term" value="F:pectinesterase activity"/>
    <property type="evidence" value="ECO:0007669"/>
    <property type="project" value="InterPro"/>
</dbReference>
<proteinExistence type="inferred from homology"/>
<dbReference type="PANTHER" id="PTHR31321">
    <property type="entry name" value="ACYL-COA THIOESTER HYDROLASE YBHC-RELATED"/>
    <property type="match status" value="1"/>
</dbReference>
<keyword evidence="3" id="KW-0063">Aspartyl esterase</keyword>
<dbReference type="OrthoDB" id="696979at2"/>
<keyword evidence="6" id="KW-1185">Reference proteome</keyword>
<comment type="similarity">
    <text evidence="1">Belongs to the pectinesterase family.</text>
</comment>
<keyword evidence="2" id="KW-0378">Hydrolase</keyword>
<gene>
    <name evidence="5" type="ORF">D7322_18260</name>
</gene>
<dbReference type="EMBL" id="RBWS01000014">
    <property type="protein sequence ID" value="RKO70124.1"/>
    <property type="molecule type" value="Genomic_DNA"/>
</dbReference>
<evidence type="ECO:0000256" key="3">
    <source>
        <dbReference type="ARBA" id="ARBA00023085"/>
    </source>
</evidence>
<dbReference type="Pfam" id="PF01095">
    <property type="entry name" value="Pectinesterase"/>
    <property type="match status" value="2"/>
</dbReference>
<protein>
    <submittedName>
        <fullName evidence="5">Pectin esterase</fullName>
    </submittedName>
</protein>
<evidence type="ECO:0000259" key="4">
    <source>
        <dbReference type="Pfam" id="PF01095"/>
    </source>
</evidence>
<feature type="domain" description="Pectinesterase catalytic" evidence="4">
    <location>
        <begin position="37"/>
        <end position="108"/>
    </location>
</feature>
<dbReference type="AlphaFoldDB" id="A0A420VUX2"/>
<evidence type="ECO:0000256" key="2">
    <source>
        <dbReference type="ARBA" id="ARBA00022801"/>
    </source>
</evidence>
<dbReference type="InterPro" id="IPR012334">
    <property type="entry name" value="Pectin_lyas_fold"/>
</dbReference>
<feature type="domain" description="Pectinesterase catalytic" evidence="4">
    <location>
        <begin position="137"/>
        <end position="329"/>
    </location>
</feature>
<name>A0A420VUX2_9SPHI</name>
<organism evidence="5 6">
    <name type="scientific">Sphingobacterium puteale</name>
    <dbReference type="NCBI Taxonomy" id="2420510"/>
    <lineage>
        <taxon>Bacteria</taxon>
        <taxon>Pseudomonadati</taxon>
        <taxon>Bacteroidota</taxon>
        <taxon>Sphingobacteriia</taxon>
        <taxon>Sphingobacteriales</taxon>
        <taxon>Sphingobacteriaceae</taxon>
        <taxon>Sphingobacterium</taxon>
    </lineage>
</organism>
<dbReference type="RefSeq" id="WP_121125680.1">
    <property type="nucleotide sequence ID" value="NZ_RBWS01000014.1"/>
</dbReference>
<dbReference type="InterPro" id="IPR000070">
    <property type="entry name" value="Pectinesterase_cat"/>
</dbReference>
<comment type="caution">
    <text evidence="5">The sequence shown here is derived from an EMBL/GenBank/DDBJ whole genome shotgun (WGS) entry which is preliminary data.</text>
</comment>
<dbReference type="Gene3D" id="2.160.20.10">
    <property type="entry name" value="Single-stranded right-handed beta-helix, Pectin lyase-like"/>
    <property type="match status" value="1"/>
</dbReference>
<reference evidence="5 6" key="1">
    <citation type="submission" date="2018-10" db="EMBL/GenBank/DDBJ databases">
        <title>Sphingobacterium sp. M05W1-28.</title>
        <authorList>
            <person name="Cai H."/>
        </authorList>
    </citation>
    <scope>NUCLEOTIDE SEQUENCE [LARGE SCALE GENOMIC DNA]</scope>
    <source>
        <strain evidence="5 6">M05W1-28</strain>
    </source>
</reference>
<dbReference type="PANTHER" id="PTHR31321:SF57">
    <property type="entry name" value="PECTINESTERASE 53-RELATED"/>
    <property type="match status" value="1"/>
</dbReference>
<dbReference type="SUPFAM" id="SSF51126">
    <property type="entry name" value="Pectin lyase-like"/>
    <property type="match status" value="1"/>
</dbReference>
<accession>A0A420VUX2</accession>
<dbReference type="GO" id="GO:0042545">
    <property type="term" value="P:cell wall modification"/>
    <property type="evidence" value="ECO:0007669"/>
    <property type="project" value="InterPro"/>
</dbReference>
<evidence type="ECO:0000313" key="6">
    <source>
        <dbReference type="Proteomes" id="UP000282423"/>
    </source>
</evidence>
<sequence>MIRQILVSILLTYVQFCNPFFCQAITINTVALDHSYNVIVSADGTGDYKTIQEAIDDAPKYCSEPYRIYVKNGDYNEVVTVSTEKRFIHLIGQDKKNTRVHFKLNVQSLPKPDSKWYQTDTAAWKFSVHNPNAAVYRYPGAVVSINGDDFYAENISFINDWGLEQQSGPQALAIRIQADRVAFSDCIFRSFQDTWMTSTRQPNDRLYVYNCWIEGAVDYFYGGGNAYVEHSTLYNVRSGSVIVAPSHKEETKWGYVFKYCTIDGNTAAADGKVKLGRPWHDRPKAVFLYTRMNIPVASEGWTDMGGIPQIFADYKSIDASGNAVGTENRKTQFKNRNNEVGVSKAVITDVEASSYTYDKVILGIDQWNPRKFISTKPQVWK</sequence>
<dbReference type="Proteomes" id="UP000282423">
    <property type="component" value="Unassembled WGS sequence"/>
</dbReference>
<evidence type="ECO:0000256" key="1">
    <source>
        <dbReference type="ARBA" id="ARBA00008891"/>
    </source>
</evidence>
<dbReference type="InterPro" id="IPR011050">
    <property type="entry name" value="Pectin_lyase_fold/virulence"/>
</dbReference>
<evidence type="ECO:0000313" key="5">
    <source>
        <dbReference type="EMBL" id="RKO70124.1"/>
    </source>
</evidence>